<accession>A0A2P2QKL2</accession>
<dbReference type="AlphaFoldDB" id="A0A2P2QKL2"/>
<proteinExistence type="predicted"/>
<organism evidence="1">
    <name type="scientific">Rhizophora mucronata</name>
    <name type="common">Asiatic mangrove</name>
    <dbReference type="NCBI Taxonomy" id="61149"/>
    <lineage>
        <taxon>Eukaryota</taxon>
        <taxon>Viridiplantae</taxon>
        <taxon>Streptophyta</taxon>
        <taxon>Embryophyta</taxon>
        <taxon>Tracheophyta</taxon>
        <taxon>Spermatophyta</taxon>
        <taxon>Magnoliopsida</taxon>
        <taxon>eudicotyledons</taxon>
        <taxon>Gunneridae</taxon>
        <taxon>Pentapetalae</taxon>
        <taxon>rosids</taxon>
        <taxon>fabids</taxon>
        <taxon>Malpighiales</taxon>
        <taxon>Rhizophoraceae</taxon>
        <taxon>Rhizophora</taxon>
    </lineage>
</organism>
<dbReference type="EMBL" id="GGEC01086951">
    <property type="protein sequence ID" value="MBX67435.1"/>
    <property type="molecule type" value="Transcribed_RNA"/>
</dbReference>
<reference evidence="1" key="1">
    <citation type="submission" date="2018-02" db="EMBL/GenBank/DDBJ databases">
        <title>Rhizophora mucronata_Transcriptome.</title>
        <authorList>
            <person name="Meera S.P."/>
            <person name="Sreeshan A."/>
            <person name="Augustine A."/>
        </authorList>
    </citation>
    <scope>NUCLEOTIDE SEQUENCE</scope>
    <source>
        <tissue evidence="1">Leaf</tissue>
    </source>
</reference>
<sequence length="31" mass="3418">MFTANSIPFSSKNPSNILLNPLKLQTKTAIK</sequence>
<name>A0A2P2QKL2_RHIMU</name>
<protein>
    <submittedName>
        <fullName evidence="1">Uncharacterized protein</fullName>
    </submittedName>
</protein>
<evidence type="ECO:0000313" key="1">
    <source>
        <dbReference type="EMBL" id="MBX67435.1"/>
    </source>
</evidence>